<protein>
    <submittedName>
        <fullName evidence="1">Uncharacterized protein</fullName>
    </submittedName>
</protein>
<dbReference type="EMBL" id="QJKJ01009752">
    <property type="protein sequence ID" value="RDX75685.1"/>
    <property type="molecule type" value="Genomic_DNA"/>
</dbReference>
<dbReference type="PANTHER" id="PTHR33067:SF9">
    <property type="entry name" value="RNA-DIRECTED DNA POLYMERASE"/>
    <property type="match status" value="1"/>
</dbReference>
<dbReference type="OrthoDB" id="1427857at2759"/>
<proteinExistence type="predicted"/>
<sequence>MIKTDERLKALETQISTLATLMTQWVEGPLTLLQIRPIPMEKEKVITFSRVPTDKEEGGPTKDEILTKEATTDVANEGKNVATPDQVRIPFSQSLKDEKDKEFTGFVEIFRKLHLNIPFIEAITQMANYAKFFIFIFYLIKRKVAHKLKDLGCFTISYTMDNSHFEKAQCDLGANINLINLACKNPNLLIYLYPCTRHSKGYPVILNMEADDTIPIILGSGAKETQLVLWPNLMV</sequence>
<accession>A0A371FBK8</accession>
<reference evidence="1" key="1">
    <citation type="submission" date="2018-05" db="EMBL/GenBank/DDBJ databases">
        <title>Draft genome of Mucuna pruriens seed.</title>
        <authorList>
            <person name="Nnadi N.E."/>
            <person name="Vos R."/>
            <person name="Hasami M.H."/>
            <person name="Devisetty U.K."/>
            <person name="Aguiy J.C."/>
        </authorList>
    </citation>
    <scope>NUCLEOTIDE SEQUENCE [LARGE SCALE GENOMIC DNA]</scope>
    <source>
        <strain evidence="1">JCA_2017</strain>
    </source>
</reference>
<gene>
    <name evidence="1" type="ORF">CR513_44406</name>
</gene>
<dbReference type="AlphaFoldDB" id="A0A371FBK8"/>
<evidence type="ECO:0000313" key="1">
    <source>
        <dbReference type="EMBL" id="RDX75685.1"/>
    </source>
</evidence>
<feature type="non-terminal residue" evidence="1">
    <location>
        <position position="1"/>
    </location>
</feature>
<dbReference type="PANTHER" id="PTHR33067">
    <property type="entry name" value="RNA-DIRECTED DNA POLYMERASE-RELATED"/>
    <property type="match status" value="1"/>
</dbReference>
<evidence type="ECO:0000313" key="2">
    <source>
        <dbReference type="Proteomes" id="UP000257109"/>
    </source>
</evidence>
<comment type="caution">
    <text evidence="1">The sequence shown here is derived from an EMBL/GenBank/DDBJ whole genome shotgun (WGS) entry which is preliminary data.</text>
</comment>
<dbReference type="Proteomes" id="UP000257109">
    <property type="component" value="Unassembled WGS sequence"/>
</dbReference>
<organism evidence="1 2">
    <name type="scientific">Mucuna pruriens</name>
    <name type="common">Velvet bean</name>
    <name type="synonym">Dolichos pruriens</name>
    <dbReference type="NCBI Taxonomy" id="157652"/>
    <lineage>
        <taxon>Eukaryota</taxon>
        <taxon>Viridiplantae</taxon>
        <taxon>Streptophyta</taxon>
        <taxon>Embryophyta</taxon>
        <taxon>Tracheophyta</taxon>
        <taxon>Spermatophyta</taxon>
        <taxon>Magnoliopsida</taxon>
        <taxon>eudicotyledons</taxon>
        <taxon>Gunneridae</taxon>
        <taxon>Pentapetalae</taxon>
        <taxon>rosids</taxon>
        <taxon>fabids</taxon>
        <taxon>Fabales</taxon>
        <taxon>Fabaceae</taxon>
        <taxon>Papilionoideae</taxon>
        <taxon>50 kb inversion clade</taxon>
        <taxon>NPAAA clade</taxon>
        <taxon>indigoferoid/millettioid clade</taxon>
        <taxon>Phaseoleae</taxon>
        <taxon>Mucuna</taxon>
    </lineage>
</organism>
<keyword evidence="2" id="KW-1185">Reference proteome</keyword>
<name>A0A371FBK8_MUCPR</name>